<dbReference type="GO" id="GO:0005739">
    <property type="term" value="C:mitochondrion"/>
    <property type="evidence" value="ECO:0007669"/>
    <property type="project" value="TreeGrafter"/>
</dbReference>
<organism evidence="6 7">
    <name type="scientific">Naematelia encephala</name>
    <dbReference type="NCBI Taxonomy" id="71784"/>
    <lineage>
        <taxon>Eukaryota</taxon>
        <taxon>Fungi</taxon>
        <taxon>Dikarya</taxon>
        <taxon>Basidiomycota</taxon>
        <taxon>Agaricomycotina</taxon>
        <taxon>Tremellomycetes</taxon>
        <taxon>Tremellales</taxon>
        <taxon>Naemateliaceae</taxon>
        <taxon>Naematelia</taxon>
    </lineage>
</organism>
<protein>
    <recommendedName>
        <fullName evidence="1">[acyl-carrier-protein] S-malonyltransferase</fullName>
        <ecNumber evidence="1">2.3.1.39</ecNumber>
    </recommendedName>
</protein>
<comment type="caution">
    <text evidence="6">The sequence shown here is derived from an EMBL/GenBank/DDBJ whole genome shotgun (WGS) entry which is preliminary data.</text>
</comment>
<dbReference type="InParanoid" id="A0A1Y2BC17"/>
<dbReference type="SUPFAM" id="SSF52151">
    <property type="entry name" value="FabD/lysophospholipase-like"/>
    <property type="match status" value="1"/>
</dbReference>
<keyword evidence="3" id="KW-0012">Acyltransferase</keyword>
<evidence type="ECO:0000256" key="1">
    <source>
        <dbReference type="ARBA" id="ARBA00013258"/>
    </source>
</evidence>
<dbReference type="PANTHER" id="PTHR42681">
    <property type="entry name" value="MALONYL-COA-ACYL CARRIER PROTEIN TRANSACYLASE, MITOCHONDRIAL"/>
    <property type="match status" value="1"/>
</dbReference>
<dbReference type="PANTHER" id="PTHR42681:SF1">
    <property type="entry name" value="MALONYL-COA-ACYL CARRIER PROTEIN TRANSACYLASE, MITOCHONDRIAL"/>
    <property type="match status" value="1"/>
</dbReference>
<reference evidence="6 7" key="1">
    <citation type="submission" date="2016-07" db="EMBL/GenBank/DDBJ databases">
        <title>Pervasive Adenine N6-methylation of Active Genes in Fungi.</title>
        <authorList>
            <consortium name="DOE Joint Genome Institute"/>
            <person name="Mondo S.J."/>
            <person name="Dannebaum R.O."/>
            <person name="Kuo R.C."/>
            <person name="Labutti K."/>
            <person name="Haridas S."/>
            <person name="Kuo A."/>
            <person name="Salamov A."/>
            <person name="Ahrendt S.R."/>
            <person name="Lipzen A."/>
            <person name="Sullivan W."/>
            <person name="Andreopoulos W.B."/>
            <person name="Clum A."/>
            <person name="Lindquist E."/>
            <person name="Daum C."/>
            <person name="Ramamoorthy G.K."/>
            <person name="Gryganskyi A."/>
            <person name="Culley D."/>
            <person name="Magnuson J.K."/>
            <person name="James T.Y."/>
            <person name="O'Malley M.A."/>
            <person name="Stajich J.E."/>
            <person name="Spatafora J.W."/>
            <person name="Visel A."/>
            <person name="Grigoriev I.V."/>
        </authorList>
    </citation>
    <scope>NUCLEOTIDE SEQUENCE [LARGE SCALE GENOMIC DNA]</scope>
    <source>
        <strain evidence="6 7">68-887.2</strain>
    </source>
</reference>
<dbReference type="EC" id="2.3.1.39" evidence="1"/>
<dbReference type="InterPro" id="IPR001227">
    <property type="entry name" value="Ac_transferase_dom_sf"/>
</dbReference>
<keyword evidence="2" id="KW-0808">Transferase</keyword>
<evidence type="ECO:0000256" key="2">
    <source>
        <dbReference type="ARBA" id="ARBA00022679"/>
    </source>
</evidence>
<dbReference type="AlphaFoldDB" id="A0A1Y2BC17"/>
<sequence>MRRSNTRAVTRLARQPPAQHRQIVTLPRLFPQPPAQPYARSATTTTSNTDWLAWLKKASAFKTSSDERQGGTALLFAGLGSFPHTPHSPTPASLLVWEQASEALLTPDATIGYFPQNMEEFAGHLRGAVGIRGWMRGWVEGRSLDELMKRPDVTAAFILTSSVAILASEQERSGSKTWLPKGTTHLAGHGFIGTLTALVAAGRLDLATGVRLAMIYASLPPVPPGSEPLKFLTTVISARLFHSLSAPPTDVPFGEYSSDYAESSSAPGQRRRAMQLILDEVHALQNEWQERGPEWAAAGIINSSKVCVVTGTQQAVLQLIERLQHLSLANPVMDVHMPCPYHTKLMAHAVPKFRETLSRALFRNPDTFAAADLPQGTIILDPMTTHPMGPAATSLIPHLTDQLRWHKTLSRLYRPVAPEVTSFKTVGRGAKGLGVMLRGELRQRPEGAADIYVEEFGVKAVGSVLPRARL</sequence>
<dbReference type="EMBL" id="MCFC01000010">
    <property type="protein sequence ID" value="ORY32256.1"/>
    <property type="molecule type" value="Genomic_DNA"/>
</dbReference>
<evidence type="ECO:0000259" key="5">
    <source>
        <dbReference type="SMART" id="SM00827"/>
    </source>
</evidence>
<dbReference type="OrthoDB" id="2584073at2759"/>
<dbReference type="SMART" id="SM00827">
    <property type="entry name" value="PKS_AT"/>
    <property type="match status" value="1"/>
</dbReference>
<accession>A0A1Y2BC17</accession>
<evidence type="ECO:0000313" key="6">
    <source>
        <dbReference type="EMBL" id="ORY32256.1"/>
    </source>
</evidence>
<dbReference type="Gene3D" id="3.30.70.250">
    <property type="entry name" value="Malonyl-CoA ACP transacylase, ACP-binding"/>
    <property type="match status" value="1"/>
</dbReference>
<name>A0A1Y2BC17_9TREE</name>
<dbReference type="InterPro" id="IPR050858">
    <property type="entry name" value="Mal-CoA-ACP_Trans/PKS_FabD"/>
</dbReference>
<dbReference type="GO" id="GO:0004314">
    <property type="term" value="F:[acyl-carrier-protein] S-malonyltransferase activity"/>
    <property type="evidence" value="ECO:0007669"/>
    <property type="project" value="UniProtKB-EC"/>
</dbReference>
<dbReference type="GO" id="GO:0006633">
    <property type="term" value="P:fatty acid biosynthetic process"/>
    <property type="evidence" value="ECO:0007669"/>
    <property type="project" value="TreeGrafter"/>
</dbReference>
<gene>
    <name evidence="6" type="ORF">BCR39DRAFT_523603</name>
</gene>
<proteinExistence type="predicted"/>
<evidence type="ECO:0000256" key="4">
    <source>
        <dbReference type="ARBA" id="ARBA00048462"/>
    </source>
</evidence>
<evidence type="ECO:0000256" key="3">
    <source>
        <dbReference type="ARBA" id="ARBA00023315"/>
    </source>
</evidence>
<dbReference type="InterPro" id="IPR014043">
    <property type="entry name" value="Acyl_transferase_dom"/>
</dbReference>
<keyword evidence="7" id="KW-1185">Reference proteome</keyword>
<dbReference type="InterPro" id="IPR016035">
    <property type="entry name" value="Acyl_Trfase/lysoPLipase"/>
</dbReference>
<evidence type="ECO:0000313" key="7">
    <source>
        <dbReference type="Proteomes" id="UP000193986"/>
    </source>
</evidence>
<dbReference type="Proteomes" id="UP000193986">
    <property type="component" value="Unassembled WGS sequence"/>
</dbReference>
<comment type="catalytic activity">
    <reaction evidence="4">
        <text>holo-[ACP] + malonyl-CoA = malonyl-[ACP] + CoA</text>
        <dbReference type="Rhea" id="RHEA:41792"/>
        <dbReference type="Rhea" id="RHEA-COMP:9623"/>
        <dbReference type="Rhea" id="RHEA-COMP:9685"/>
        <dbReference type="ChEBI" id="CHEBI:57287"/>
        <dbReference type="ChEBI" id="CHEBI:57384"/>
        <dbReference type="ChEBI" id="CHEBI:64479"/>
        <dbReference type="ChEBI" id="CHEBI:78449"/>
        <dbReference type="EC" id="2.3.1.39"/>
    </reaction>
</comment>
<dbReference type="STRING" id="71784.A0A1Y2BC17"/>
<dbReference type="Gene3D" id="3.40.366.10">
    <property type="entry name" value="Malonyl-Coenzyme A Acyl Carrier Protein, domain 2"/>
    <property type="match status" value="1"/>
</dbReference>
<feature type="domain" description="Malonyl-CoA:ACP transacylase (MAT)" evidence="5">
    <location>
        <begin position="156"/>
        <end position="440"/>
    </location>
</feature>